<dbReference type="AlphaFoldDB" id="A0A329RNM1"/>
<sequence>MGLSCIPAAFNRLVQNVFADQKSFCQSYFDDLFAFTPSDGVDEHLAALEKVLERCKNEQLYVKLSKCTFCAREIPCLGDFIGAGGIRMDPDKVRVINQWPLPRTKHDLQSFLGTSVYVLKFARNLQHWQLH</sequence>
<dbReference type="PANTHER" id="PTHR33064:SF37">
    <property type="entry name" value="RIBONUCLEASE H"/>
    <property type="match status" value="1"/>
</dbReference>
<reference evidence="3 4" key="1">
    <citation type="submission" date="2018-01" db="EMBL/GenBank/DDBJ databases">
        <title>Draft genome of the strawberry crown rot pathogen Phytophthora cactorum.</title>
        <authorList>
            <person name="Armitage A.D."/>
            <person name="Lysoe E."/>
            <person name="Nellist C.F."/>
            <person name="Harrison R.J."/>
            <person name="Brurberg M.B."/>
        </authorList>
    </citation>
    <scope>NUCLEOTIDE SEQUENCE [LARGE SCALE GENOMIC DNA]</scope>
    <source>
        <strain evidence="3 4">10300</strain>
    </source>
</reference>
<dbReference type="InterPro" id="IPR043128">
    <property type="entry name" value="Rev_trsase/Diguanyl_cyclase"/>
</dbReference>
<dbReference type="Gene3D" id="3.30.70.270">
    <property type="match status" value="2"/>
</dbReference>
<dbReference type="OrthoDB" id="161002at2759"/>
<proteinExistence type="predicted"/>
<comment type="caution">
    <text evidence="3">The sequence shown here is derived from an EMBL/GenBank/DDBJ whole genome shotgun (WGS) entry which is preliminary data.</text>
</comment>
<dbReference type="VEuPathDB" id="FungiDB:PC110_g17630"/>
<dbReference type="Proteomes" id="UP000251314">
    <property type="component" value="Unassembled WGS sequence"/>
</dbReference>
<dbReference type="PANTHER" id="PTHR33064">
    <property type="entry name" value="POL PROTEIN"/>
    <property type="match status" value="1"/>
</dbReference>
<dbReference type="Proteomes" id="UP000736787">
    <property type="component" value="Unassembled WGS sequence"/>
</dbReference>
<organism evidence="3 4">
    <name type="scientific">Phytophthora cactorum</name>
    <dbReference type="NCBI Taxonomy" id="29920"/>
    <lineage>
        <taxon>Eukaryota</taxon>
        <taxon>Sar</taxon>
        <taxon>Stramenopiles</taxon>
        <taxon>Oomycota</taxon>
        <taxon>Peronosporomycetes</taxon>
        <taxon>Peronosporales</taxon>
        <taxon>Peronosporaceae</taxon>
        <taxon>Phytophthora</taxon>
    </lineage>
</organism>
<evidence type="ECO:0000313" key="3">
    <source>
        <dbReference type="EMBL" id="RAW25971.1"/>
    </source>
</evidence>
<evidence type="ECO:0000313" key="4">
    <source>
        <dbReference type="Proteomes" id="UP000251314"/>
    </source>
</evidence>
<dbReference type="InterPro" id="IPR000477">
    <property type="entry name" value="RT_dom"/>
</dbReference>
<accession>A0A329RNM1</accession>
<evidence type="ECO:0000259" key="1">
    <source>
        <dbReference type="Pfam" id="PF00078"/>
    </source>
</evidence>
<dbReference type="EMBL" id="RCMK01001452">
    <property type="protein sequence ID" value="KAG2894022.1"/>
    <property type="molecule type" value="Genomic_DNA"/>
</dbReference>
<name>A0A329RNM1_9STRA</name>
<dbReference type="EMBL" id="MJFZ01000694">
    <property type="protein sequence ID" value="RAW25971.1"/>
    <property type="molecule type" value="Genomic_DNA"/>
</dbReference>
<gene>
    <name evidence="3" type="ORF">PC110_g17630</name>
    <name evidence="2" type="ORF">PC117_g23604</name>
</gene>
<reference evidence="2" key="2">
    <citation type="submission" date="2018-10" db="EMBL/GenBank/DDBJ databases">
        <title>Effector identification in a new, highly contiguous assembly of the strawberry crown rot pathogen Phytophthora cactorum.</title>
        <authorList>
            <person name="Armitage A.D."/>
            <person name="Nellist C.F."/>
            <person name="Bates H."/>
            <person name="Vickerstaff R.J."/>
            <person name="Harrison R.J."/>
        </authorList>
    </citation>
    <scope>NUCLEOTIDE SEQUENCE</scope>
    <source>
        <strain evidence="2">4040</strain>
    </source>
</reference>
<evidence type="ECO:0000313" key="2">
    <source>
        <dbReference type="EMBL" id="KAG2894022.1"/>
    </source>
</evidence>
<feature type="domain" description="Reverse transcriptase" evidence="1">
    <location>
        <begin position="2"/>
        <end position="78"/>
    </location>
</feature>
<keyword evidence="4" id="KW-1185">Reference proteome</keyword>
<dbReference type="Pfam" id="PF00078">
    <property type="entry name" value="RVT_1"/>
    <property type="match status" value="1"/>
</dbReference>
<dbReference type="SUPFAM" id="SSF56672">
    <property type="entry name" value="DNA/RNA polymerases"/>
    <property type="match status" value="1"/>
</dbReference>
<dbReference type="STRING" id="29920.A0A329RNM1"/>
<dbReference type="InterPro" id="IPR051320">
    <property type="entry name" value="Viral_Replic_Matur_Polypro"/>
</dbReference>
<protein>
    <recommendedName>
        <fullName evidence="1">Reverse transcriptase domain-containing protein</fullName>
    </recommendedName>
</protein>
<dbReference type="InterPro" id="IPR043502">
    <property type="entry name" value="DNA/RNA_pol_sf"/>
</dbReference>